<dbReference type="Proteomes" id="UP000000692">
    <property type="component" value="Chromosome"/>
</dbReference>
<organism evidence="2 3">
    <name type="scientific">Ketogulonicigenium vulgare (strain WSH-001)</name>
    <dbReference type="NCBI Taxonomy" id="759362"/>
    <lineage>
        <taxon>Bacteria</taxon>
        <taxon>Pseudomonadati</taxon>
        <taxon>Pseudomonadota</taxon>
        <taxon>Alphaproteobacteria</taxon>
        <taxon>Rhodobacterales</taxon>
        <taxon>Roseobacteraceae</taxon>
        <taxon>Ketogulonicigenium</taxon>
    </lineage>
</organism>
<evidence type="ECO:0000313" key="2">
    <source>
        <dbReference type="EMBL" id="AEM41878.1"/>
    </source>
</evidence>
<sequence>MSLTVDLNADMGESFGAWQMGDDAAMLGIVTSANVACGFHAGDHEVMAKTLRLAKAAGVAVGAHPGFADLQGFGRRPIPGFTADQLASLVAAQIGAMIGIARLVDVELRHVKLHGALSNMAMVDRAMADACLGAAARVLPGAIQFVLPGTALEDAALALRAPIAREIFADRGYAPDGKLLPRSHPDAMLHDPAVIVPRILRILDTGTIIAHDGTLIPVKPDTICLHGDEPHAVRNAEHLRHALEQAGVRVAAPERP</sequence>
<keyword evidence="1" id="KW-0067">ATP-binding</keyword>
<keyword evidence="1" id="KW-0378">Hydrolase</keyword>
<comment type="subunit">
    <text evidence="1">Forms a complex composed of PxpA, PxpB and PxpC.</text>
</comment>
<dbReference type="GO" id="GO:0016853">
    <property type="term" value="F:isomerase activity"/>
    <property type="evidence" value="ECO:0007669"/>
    <property type="project" value="UniProtKB-KW"/>
</dbReference>
<gene>
    <name evidence="1" type="primary">pxpA</name>
    <name evidence="2" type="ordered locus">KVU_2039</name>
</gene>
<comment type="function">
    <text evidence="1">Catalyzes the cleavage of 5-oxoproline to form L-glutamate coupled to the hydrolysis of ATP to ADP and inorganic phosphate.</text>
</comment>
<protein>
    <recommendedName>
        <fullName evidence="1">5-oxoprolinase subunit A</fullName>
        <shortName evidence="1">5-OPase subunit A</shortName>
        <ecNumber evidence="1">3.5.2.9</ecNumber>
    </recommendedName>
    <alternativeName>
        <fullName evidence="1">5-oxoprolinase (ATP-hydrolyzing) subunit A</fullName>
    </alternativeName>
</protein>
<dbReference type="GO" id="GO:0005975">
    <property type="term" value="P:carbohydrate metabolic process"/>
    <property type="evidence" value="ECO:0007669"/>
    <property type="project" value="InterPro"/>
</dbReference>
<dbReference type="Pfam" id="PF03746">
    <property type="entry name" value="LamB_YcsF"/>
    <property type="match status" value="1"/>
</dbReference>
<dbReference type="eggNOG" id="COG1540">
    <property type="taxonomic scope" value="Bacteria"/>
</dbReference>
<dbReference type="PANTHER" id="PTHR30292:SF0">
    <property type="entry name" value="5-OXOPROLINASE SUBUNIT A"/>
    <property type="match status" value="1"/>
</dbReference>
<dbReference type="PATRIC" id="fig|759362.5.peg.2113"/>
<dbReference type="CDD" id="cd10787">
    <property type="entry name" value="LamB_YcsF_like"/>
    <property type="match status" value="1"/>
</dbReference>
<dbReference type="HOGENOM" id="CLU_069535_0_0_5"/>
<dbReference type="EC" id="3.5.2.9" evidence="1"/>
<dbReference type="InterPro" id="IPR011330">
    <property type="entry name" value="Glyco_hydro/deAcase_b/a-brl"/>
</dbReference>
<keyword evidence="1" id="KW-0547">Nucleotide-binding</keyword>
<comment type="similarity">
    <text evidence="1">Belongs to the LamB/PxpA family.</text>
</comment>
<comment type="catalytic activity">
    <reaction evidence="1">
        <text>5-oxo-L-proline + ATP + 2 H2O = L-glutamate + ADP + phosphate + H(+)</text>
        <dbReference type="Rhea" id="RHEA:10348"/>
        <dbReference type="ChEBI" id="CHEBI:15377"/>
        <dbReference type="ChEBI" id="CHEBI:15378"/>
        <dbReference type="ChEBI" id="CHEBI:29985"/>
        <dbReference type="ChEBI" id="CHEBI:30616"/>
        <dbReference type="ChEBI" id="CHEBI:43474"/>
        <dbReference type="ChEBI" id="CHEBI:58402"/>
        <dbReference type="ChEBI" id="CHEBI:456216"/>
        <dbReference type="EC" id="3.5.2.9"/>
    </reaction>
</comment>
<dbReference type="AlphaFoldDB" id="F9Y573"/>
<dbReference type="RefSeq" id="WP_013385255.1">
    <property type="nucleotide sequence ID" value="NC_017384.1"/>
</dbReference>
<dbReference type="GO" id="GO:0017168">
    <property type="term" value="F:5-oxoprolinase (ATP-hydrolyzing) activity"/>
    <property type="evidence" value="ECO:0007669"/>
    <property type="project" value="UniProtKB-UniRule"/>
</dbReference>
<dbReference type="HAMAP" id="MF_00691">
    <property type="entry name" value="PxpA"/>
    <property type="match status" value="1"/>
</dbReference>
<evidence type="ECO:0000256" key="1">
    <source>
        <dbReference type="HAMAP-Rule" id="MF_00691"/>
    </source>
</evidence>
<keyword evidence="2" id="KW-0413">Isomerase</keyword>
<dbReference type="Gene3D" id="3.20.20.370">
    <property type="entry name" value="Glycoside hydrolase/deacetylase"/>
    <property type="match status" value="1"/>
</dbReference>
<evidence type="ECO:0000313" key="3">
    <source>
        <dbReference type="Proteomes" id="UP000000692"/>
    </source>
</evidence>
<dbReference type="SUPFAM" id="SSF88713">
    <property type="entry name" value="Glycoside hydrolase/deacetylase"/>
    <property type="match status" value="1"/>
</dbReference>
<dbReference type="OrthoDB" id="9773478at2"/>
<name>F9Y573_KETVW</name>
<accession>F9Y573</accession>
<dbReference type="InterPro" id="IPR005501">
    <property type="entry name" value="LamB/YcsF/PxpA-like"/>
</dbReference>
<dbReference type="EMBL" id="CP002018">
    <property type="protein sequence ID" value="AEM41878.1"/>
    <property type="molecule type" value="Genomic_DNA"/>
</dbReference>
<reference evidence="2 3" key="1">
    <citation type="journal article" date="2011" name="J. Bacteriol.">
        <title>Complete genome sequence of the industrial strain Ketogulonicigenium vulgare WSH-001.</title>
        <authorList>
            <person name="Liu L."/>
            <person name="Li Y."/>
            <person name="Zhang J."/>
            <person name="Zhou Z."/>
            <person name="Liu J."/>
            <person name="Li X."/>
            <person name="Zhou J."/>
            <person name="Du G."/>
            <person name="Wang L."/>
            <person name="Chen J."/>
        </authorList>
    </citation>
    <scope>NUCLEOTIDE SEQUENCE [LARGE SCALE GENOMIC DNA]</scope>
    <source>
        <strain evidence="2 3">WSH-001</strain>
    </source>
</reference>
<dbReference type="PANTHER" id="PTHR30292">
    <property type="entry name" value="UNCHARACTERIZED PROTEIN YBGL-RELATED"/>
    <property type="match status" value="1"/>
</dbReference>
<dbReference type="KEGG" id="kvl:KVU_2039"/>
<dbReference type="NCBIfam" id="NF003814">
    <property type="entry name" value="PRK05406.1-3"/>
    <property type="match status" value="1"/>
</dbReference>
<proteinExistence type="inferred from homology"/>
<dbReference type="GO" id="GO:0005524">
    <property type="term" value="F:ATP binding"/>
    <property type="evidence" value="ECO:0007669"/>
    <property type="project" value="UniProtKB-UniRule"/>
</dbReference>
<dbReference type="NCBIfam" id="NF003816">
    <property type="entry name" value="PRK05406.1-5"/>
    <property type="match status" value="1"/>
</dbReference>
<keyword evidence="3" id="KW-1185">Reference proteome</keyword>